<comment type="caution">
    <text evidence="3">The sequence shown here is derived from an EMBL/GenBank/DDBJ whole genome shotgun (WGS) entry which is preliminary data.</text>
</comment>
<evidence type="ECO:0000256" key="2">
    <source>
        <dbReference type="SAM" id="Phobius"/>
    </source>
</evidence>
<feature type="region of interest" description="Disordered" evidence="1">
    <location>
        <begin position="500"/>
        <end position="564"/>
    </location>
</feature>
<sequence>MEGRPAAGAPAAFLLTNVTGNIAYSYVLLTPSVPEVKTNACDFPLLPGCDVGGGSAEAANTSAPLAAPAAALPYLCRLRPEGAAAEATPLEYAFRAGRITDSIYPLDVGDLENRVPVRLVVQRDAGFSAFSALSTYSAFSINATDEIADYFGMKAWEKQQAPVSLPATLLGDPAGPRLLNLSARPALINLRSPLASLTLRDLVLQELLLLAWVVAHSSTAIVTDPRVAEELAALARDSQMLRPDLVRAKLAATDLIAVAAAPYVARPQLASITFGRFCWCGLQGRNVTLAAELPYAAAQPYVAWPRAASLSLPVDWSTAAAAEESDRQGQQSVIDDARPPGSISPEPATSGPEAAFPENGTGILPPPETIACIDPSGDGAVAWARRNAPVVIGASIAGSFALTALALAAWVCVVRRGQRQQLAKAPAADCEGGTAPTADLANQIKGGTAPTADLANQIKGGTAPTADLANQIKGGTAPTADLANQIKGGDLGVQGAGGGESFSWSSGSLTPSEGPSLQEAQLGGCRTGGEASYSSGGRQGLSESKGGAASPGSSSSSVYQSGSGLELASSGGMSSLAADTVARLYARIHGAK</sequence>
<dbReference type="Proteomes" id="UP000075714">
    <property type="component" value="Unassembled WGS sequence"/>
</dbReference>
<keyword evidence="2" id="KW-0812">Transmembrane</keyword>
<accession>A0A150GRW9</accession>
<feature type="compositionally biased region" description="Polar residues" evidence="1">
    <location>
        <begin position="509"/>
        <end position="519"/>
    </location>
</feature>
<feature type="compositionally biased region" description="Low complexity" evidence="1">
    <location>
        <begin position="542"/>
        <end position="564"/>
    </location>
</feature>
<protein>
    <submittedName>
        <fullName evidence="3">Uncharacterized protein</fullName>
    </submittedName>
</protein>
<reference evidence="4" key="1">
    <citation type="journal article" date="2016" name="Nat. Commun.">
        <title>The Gonium pectorale genome demonstrates co-option of cell cycle regulation during the evolution of multicellularity.</title>
        <authorList>
            <person name="Hanschen E.R."/>
            <person name="Marriage T.N."/>
            <person name="Ferris P.J."/>
            <person name="Hamaji T."/>
            <person name="Toyoda A."/>
            <person name="Fujiyama A."/>
            <person name="Neme R."/>
            <person name="Noguchi H."/>
            <person name="Minakuchi Y."/>
            <person name="Suzuki M."/>
            <person name="Kawai-Toyooka H."/>
            <person name="Smith D.R."/>
            <person name="Sparks H."/>
            <person name="Anderson J."/>
            <person name="Bakaric R."/>
            <person name="Luria V."/>
            <person name="Karger A."/>
            <person name="Kirschner M.W."/>
            <person name="Durand P.M."/>
            <person name="Michod R.E."/>
            <person name="Nozaki H."/>
            <person name="Olson B.J."/>
        </authorList>
    </citation>
    <scope>NUCLEOTIDE SEQUENCE [LARGE SCALE GENOMIC DNA]</scope>
    <source>
        <strain evidence="4">NIES-2863</strain>
    </source>
</reference>
<dbReference type="EMBL" id="LSYV01000010">
    <property type="protein sequence ID" value="KXZ52589.1"/>
    <property type="molecule type" value="Genomic_DNA"/>
</dbReference>
<gene>
    <name evidence="3" type="ORF">GPECTOR_9g634</name>
</gene>
<feature type="region of interest" description="Disordered" evidence="1">
    <location>
        <begin position="321"/>
        <end position="361"/>
    </location>
</feature>
<evidence type="ECO:0000313" key="4">
    <source>
        <dbReference type="Proteomes" id="UP000075714"/>
    </source>
</evidence>
<keyword evidence="4" id="KW-1185">Reference proteome</keyword>
<evidence type="ECO:0000313" key="3">
    <source>
        <dbReference type="EMBL" id="KXZ52589.1"/>
    </source>
</evidence>
<keyword evidence="2" id="KW-0472">Membrane</keyword>
<evidence type="ECO:0000256" key="1">
    <source>
        <dbReference type="SAM" id="MobiDB-lite"/>
    </source>
</evidence>
<dbReference type="AlphaFoldDB" id="A0A150GRW9"/>
<keyword evidence="2" id="KW-1133">Transmembrane helix</keyword>
<proteinExistence type="predicted"/>
<feature type="transmembrane region" description="Helical" evidence="2">
    <location>
        <begin position="390"/>
        <end position="414"/>
    </location>
</feature>
<name>A0A150GRW9_GONPE</name>
<organism evidence="3 4">
    <name type="scientific">Gonium pectorale</name>
    <name type="common">Green alga</name>
    <dbReference type="NCBI Taxonomy" id="33097"/>
    <lineage>
        <taxon>Eukaryota</taxon>
        <taxon>Viridiplantae</taxon>
        <taxon>Chlorophyta</taxon>
        <taxon>core chlorophytes</taxon>
        <taxon>Chlorophyceae</taxon>
        <taxon>CS clade</taxon>
        <taxon>Chlamydomonadales</taxon>
        <taxon>Volvocaceae</taxon>
        <taxon>Gonium</taxon>
    </lineage>
</organism>